<accession>A0A8H6A883</accession>
<dbReference type="AlphaFoldDB" id="A0A8H6A883"/>
<comment type="caution">
    <text evidence="1">The sequence shown here is derived from an EMBL/GenBank/DDBJ whole genome shotgun (WGS) entry which is preliminary data.</text>
</comment>
<organism evidence="1 2">
    <name type="scientific">Petromyces alliaceus</name>
    <name type="common">Aspergillus alliaceus</name>
    <dbReference type="NCBI Taxonomy" id="209559"/>
    <lineage>
        <taxon>Eukaryota</taxon>
        <taxon>Fungi</taxon>
        <taxon>Dikarya</taxon>
        <taxon>Ascomycota</taxon>
        <taxon>Pezizomycotina</taxon>
        <taxon>Eurotiomycetes</taxon>
        <taxon>Eurotiomycetidae</taxon>
        <taxon>Eurotiales</taxon>
        <taxon>Aspergillaceae</taxon>
        <taxon>Aspergillus</taxon>
        <taxon>Aspergillus subgen. Circumdati</taxon>
    </lineage>
</organism>
<sequence>MADTTLHGKENTHHVEYLKGVGQSSTQYARFGSFAKVDPKEITLVRKIDLYMMVWSTQCLWDLCPFQVFSADSLADVLLQLPRSQCTESSNLDVTGTPELSQKWAFIIRSLGSTGLPKPIF</sequence>
<evidence type="ECO:0000313" key="1">
    <source>
        <dbReference type="EMBL" id="KAF5863542.1"/>
    </source>
</evidence>
<keyword evidence="2" id="KW-1185">Reference proteome</keyword>
<evidence type="ECO:0000313" key="2">
    <source>
        <dbReference type="Proteomes" id="UP000541154"/>
    </source>
</evidence>
<dbReference type="Proteomes" id="UP000541154">
    <property type="component" value="Unassembled WGS sequence"/>
</dbReference>
<proteinExistence type="predicted"/>
<dbReference type="EMBL" id="SPNV01000049">
    <property type="protein sequence ID" value="KAF5863542.1"/>
    <property type="molecule type" value="Genomic_DNA"/>
</dbReference>
<name>A0A8H6A883_PETAA</name>
<gene>
    <name evidence="1" type="ORF">ETB97_009786</name>
</gene>
<reference evidence="1 2" key="1">
    <citation type="submission" date="2019-04" db="EMBL/GenBank/DDBJ databases">
        <title>Aspergillus burnettii sp. nov., novel species from soil in southeast Queensland.</title>
        <authorList>
            <person name="Gilchrist C.L.M."/>
            <person name="Pitt J.I."/>
            <person name="Lange L."/>
            <person name="Lacey H.J."/>
            <person name="Vuong D."/>
            <person name="Midgley D.J."/>
            <person name="Greenfield P."/>
            <person name="Bradbury M."/>
            <person name="Lacey E."/>
            <person name="Busk P.K."/>
            <person name="Pilgaard B."/>
            <person name="Chooi Y.H."/>
            <person name="Piggott A.M."/>
        </authorList>
    </citation>
    <scope>NUCLEOTIDE SEQUENCE [LARGE SCALE GENOMIC DNA]</scope>
    <source>
        <strain evidence="1 2">FRR 5400</strain>
    </source>
</reference>
<protein>
    <submittedName>
        <fullName evidence="1">Uncharacterized protein</fullName>
    </submittedName>
</protein>